<dbReference type="InParanoid" id="A0A804NB60"/>
<dbReference type="AlphaFoldDB" id="A0A804NB60"/>
<reference evidence="1" key="3">
    <citation type="submission" date="2021-05" db="UniProtKB">
        <authorList>
            <consortium name="EnsemblPlants"/>
        </authorList>
    </citation>
    <scope>IDENTIFICATION</scope>
    <source>
        <strain evidence="1">cv. B73</strain>
    </source>
</reference>
<organism evidence="1 2">
    <name type="scientific">Zea mays</name>
    <name type="common">Maize</name>
    <dbReference type="NCBI Taxonomy" id="4577"/>
    <lineage>
        <taxon>Eukaryota</taxon>
        <taxon>Viridiplantae</taxon>
        <taxon>Streptophyta</taxon>
        <taxon>Embryophyta</taxon>
        <taxon>Tracheophyta</taxon>
        <taxon>Spermatophyta</taxon>
        <taxon>Magnoliopsida</taxon>
        <taxon>Liliopsida</taxon>
        <taxon>Poales</taxon>
        <taxon>Poaceae</taxon>
        <taxon>PACMAD clade</taxon>
        <taxon>Panicoideae</taxon>
        <taxon>Andropogonodae</taxon>
        <taxon>Andropogoneae</taxon>
        <taxon>Tripsacinae</taxon>
        <taxon>Zea</taxon>
    </lineage>
</organism>
<evidence type="ECO:0000313" key="1">
    <source>
        <dbReference type="EnsemblPlants" id="Zm00001eb148440_P001"/>
    </source>
</evidence>
<reference evidence="2" key="1">
    <citation type="submission" date="2015-12" db="EMBL/GenBank/DDBJ databases">
        <title>Update maize B73 reference genome by single molecule sequencing technologies.</title>
        <authorList>
            <consortium name="Maize Genome Sequencing Project"/>
            <person name="Ware D."/>
        </authorList>
    </citation>
    <scope>NUCLEOTIDE SEQUENCE [LARGE SCALE GENOMIC DNA]</scope>
    <source>
        <strain evidence="2">cv. B73</strain>
    </source>
</reference>
<proteinExistence type="predicted"/>
<dbReference type="EnsemblPlants" id="Zm00001eb148440_T001">
    <property type="protein sequence ID" value="Zm00001eb148440_P001"/>
    <property type="gene ID" value="Zm00001eb148440"/>
</dbReference>
<evidence type="ECO:0000313" key="2">
    <source>
        <dbReference type="Proteomes" id="UP000007305"/>
    </source>
</evidence>
<name>A0A804NB60_MAIZE</name>
<protein>
    <submittedName>
        <fullName evidence="1">Uncharacterized protein</fullName>
    </submittedName>
</protein>
<reference evidence="1" key="2">
    <citation type="submission" date="2019-07" db="EMBL/GenBank/DDBJ databases">
        <authorList>
            <person name="Seetharam A."/>
            <person name="Woodhouse M."/>
            <person name="Cannon E."/>
        </authorList>
    </citation>
    <scope>NUCLEOTIDE SEQUENCE [LARGE SCALE GENOMIC DNA]</scope>
    <source>
        <strain evidence="1">cv. B73</strain>
    </source>
</reference>
<sequence length="154" mass="17257">MSPPLRSRSILTAHRCRSSKRHHLRVLCLDLRAHLHRGAPPPRAPTASPPTRRLPRLAAGLCLLLQRHSAPPVWAIFVALVDRATAVAESNLTRKYFATAVMDLQQRFTSEFVAGISRDAPDPSSISRASKKSFQPYIFWSSVLHFKQKMSRPG</sequence>
<keyword evidence="2" id="KW-1185">Reference proteome</keyword>
<dbReference type="Gramene" id="Zm00001eb148440_T001">
    <property type="protein sequence ID" value="Zm00001eb148440_P001"/>
    <property type="gene ID" value="Zm00001eb148440"/>
</dbReference>
<dbReference type="Proteomes" id="UP000007305">
    <property type="component" value="Chromosome 3"/>
</dbReference>
<accession>A0A804NB60</accession>